<dbReference type="Proteomes" id="UP000192527">
    <property type="component" value="Chromosome"/>
</dbReference>
<proteinExistence type="predicted"/>
<gene>
    <name evidence="1" type="ORF">HM131_01930</name>
</gene>
<dbReference type="EMBL" id="CP020772">
    <property type="protein sequence ID" value="ARI75658.1"/>
    <property type="molecule type" value="Genomic_DNA"/>
</dbReference>
<accession>A0A1W5ZQU8</accession>
<evidence type="ECO:0000313" key="2">
    <source>
        <dbReference type="Proteomes" id="UP000192527"/>
    </source>
</evidence>
<organism evidence="1 2">
    <name type="scientific">Halobacillus mangrovi</name>
    <dbReference type="NCBI Taxonomy" id="402384"/>
    <lineage>
        <taxon>Bacteria</taxon>
        <taxon>Bacillati</taxon>
        <taxon>Bacillota</taxon>
        <taxon>Bacilli</taxon>
        <taxon>Bacillales</taxon>
        <taxon>Bacillaceae</taxon>
        <taxon>Halobacillus</taxon>
    </lineage>
</organism>
<evidence type="ECO:0000313" key="1">
    <source>
        <dbReference type="EMBL" id="ARI75658.1"/>
    </source>
</evidence>
<keyword evidence="2" id="KW-1185">Reference proteome</keyword>
<protein>
    <submittedName>
        <fullName evidence="1">Uncharacterized protein</fullName>
    </submittedName>
</protein>
<dbReference type="KEGG" id="hmn:HM131_01930"/>
<sequence length="67" mass="7875">MFNSDIFDKNILKKAISKGWWAIQDPLKRAKYLLFHLTEHPPSTTDQKGYEKLIKNGPAYPCYFKTK</sequence>
<reference evidence="1 2" key="1">
    <citation type="submission" date="2017-04" db="EMBL/GenBank/DDBJ databases">
        <title>The whole genome sequencing and assembly of Halobacillus mangrovi strain.</title>
        <authorList>
            <person name="Lee S.-J."/>
            <person name="Park M.-K."/>
            <person name="Kim J.-Y."/>
            <person name="Lee Y.-J."/>
            <person name="Yi H."/>
            <person name="Bahn Y.-S."/>
            <person name="Kim J.F."/>
            <person name="Lee D.-W."/>
        </authorList>
    </citation>
    <scope>NUCLEOTIDE SEQUENCE [LARGE SCALE GENOMIC DNA]</scope>
    <source>
        <strain evidence="1 2">KTB 131</strain>
    </source>
</reference>
<dbReference type="AlphaFoldDB" id="A0A1W5ZQU8"/>
<name>A0A1W5ZQU8_9BACI</name>